<organism evidence="1 2">
    <name type="scientific">Panagrellus redivivus</name>
    <name type="common">Microworm</name>
    <dbReference type="NCBI Taxonomy" id="6233"/>
    <lineage>
        <taxon>Eukaryota</taxon>
        <taxon>Metazoa</taxon>
        <taxon>Ecdysozoa</taxon>
        <taxon>Nematoda</taxon>
        <taxon>Chromadorea</taxon>
        <taxon>Rhabditida</taxon>
        <taxon>Tylenchina</taxon>
        <taxon>Panagrolaimomorpha</taxon>
        <taxon>Panagrolaimoidea</taxon>
        <taxon>Panagrolaimidae</taxon>
        <taxon>Panagrellus</taxon>
    </lineage>
</organism>
<name>A0A7E4WCJ9_PANRE</name>
<reference evidence="2" key="2">
    <citation type="submission" date="2020-10" db="UniProtKB">
        <authorList>
            <consortium name="WormBaseParasite"/>
        </authorList>
    </citation>
    <scope>IDENTIFICATION</scope>
</reference>
<accession>A0A7E4WCJ9</accession>
<dbReference type="AlphaFoldDB" id="A0A7E4WCJ9"/>
<protein>
    <submittedName>
        <fullName evidence="2">Secreted protein</fullName>
    </submittedName>
</protein>
<evidence type="ECO:0000313" key="1">
    <source>
        <dbReference type="Proteomes" id="UP000492821"/>
    </source>
</evidence>
<proteinExistence type="predicted"/>
<dbReference type="Proteomes" id="UP000492821">
    <property type="component" value="Unassembled WGS sequence"/>
</dbReference>
<reference evidence="1" key="1">
    <citation type="journal article" date="2013" name="Genetics">
        <title>The draft genome and transcriptome of Panagrellus redivivus are shaped by the harsh demands of a free-living lifestyle.</title>
        <authorList>
            <person name="Srinivasan J."/>
            <person name="Dillman A.R."/>
            <person name="Macchietto M.G."/>
            <person name="Heikkinen L."/>
            <person name="Lakso M."/>
            <person name="Fracchia K.M."/>
            <person name="Antoshechkin I."/>
            <person name="Mortazavi A."/>
            <person name="Wong G."/>
            <person name="Sternberg P.W."/>
        </authorList>
    </citation>
    <scope>NUCLEOTIDE SEQUENCE [LARGE SCALE GENOMIC DNA]</scope>
    <source>
        <strain evidence="1">MT8872</strain>
    </source>
</reference>
<keyword evidence="1" id="KW-1185">Reference proteome</keyword>
<sequence>MDSIVHSSDLQQRPSLAHSIPNACVFLSLTFLACAETCGGGFIGNPATKLRAGLCCNQAPLKKRLSLTRPTWVQWETHNGLKRNATDGMTESEE</sequence>
<evidence type="ECO:0000313" key="2">
    <source>
        <dbReference type="WBParaSite" id="Pan_g9690.t1"/>
    </source>
</evidence>
<dbReference type="WBParaSite" id="Pan_g9690.t1">
    <property type="protein sequence ID" value="Pan_g9690.t1"/>
    <property type="gene ID" value="Pan_g9690"/>
</dbReference>